<evidence type="ECO:0000256" key="5">
    <source>
        <dbReference type="ARBA" id="ARBA00023136"/>
    </source>
</evidence>
<evidence type="ECO:0000256" key="3">
    <source>
        <dbReference type="ARBA" id="ARBA00022692"/>
    </source>
</evidence>
<evidence type="ECO:0000313" key="8">
    <source>
        <dbReference type="Proteomes" id="UP000016608"/>
    </source>
</evidence>
<evidence type="ECO:0000256" key="2">
    <source>
        <dbReference type="ARBA" id="ARBA00022475"/>
    </source>
</evidence>
<evidence type="ECO:0000256" key="4">
    <source>
        <dbReference type="ARBA" id="ARBA00022989"/>
    </source>
</evidence>
<keyword evidence="2" id="KW-1003">Cell membrane</keyword>
<dbReference type="Pfam" id="PF03631">
    <property type="entry name" value="Virul_fac_BrkB"/>
    <property type="match status" value="1"/>
</dbReference>
<keyword evidence="3 6" id="KW-0812">Transmembrane</keyword>
<gene>
    <name evidence="7" type="ORF">HMPREF0373_02468</name>
</gene>
<dbReference type="AlphaFoldDB" id="U2NYY6"/>
<keyword evidence="8" id="KW-1185">Reference proteome</keyword>
<feature type="transmembrane region" description="Helical" evidence="6">
    <location>
        <begin position="259"/>
        <end position="283"/>
    </location>
</feature>
<evidence type="ECO:0000256" key="6">
    <source>
        <dbReference type="SAM" id="Phobius"/>
    </source>
</evidence>
<organism evidence="7 8">
    <name type="scientific">Eubacterium ramulus ATCC 29099</name>
    <dbReference type="NCBI Taxonomy" id="1256908"/>
    <lineage>
        <taxon>Bacteria</taxon>
        <taxon>Bacillati</taxon>
        <taxon>Bacillota</taxon>
        <taxon>Clostridia</taxon>
        <taxon>Eubacteriales</taxon>
        <taxon>Eubacteriaceae</taxon>
        <taxon>Eubacterium</taxon>
    </lineage>
</organism>
<protein>
    <submittedName>
        <fullName evidence="7">YihY family protein</fullName>
    </submittedName>
</protein>
<feature type="transmembrane region" description="Helical" evidence="6">
    <location>
        <begin position="46"/>
        <end position="72"/>
    </location>
</feature>
<sequence>MKCKKSDILSECEYSKDNCFGYKRGELMDYKHLIRFFLQKLKKDNIGAYAAQAALFIIMSAIPFLLVFLSLLRFTPVSESTVLSVIQMVLPGQIKITPMLINVVNEVYTNSAKMLPIAVIFAVYSAAKSIQSLRYGLNIVYDTDETRNWFVLRFRAMIETLILVLVIILLMVFLVFGRKIQNMLVQYAPILSIVTDIILKLRLLILFFVLIVFFMFIYKVLPNRTATFKSQLIGAVGCSAAWYVFSFGLSVYVDYFNGFSLYGSLTTIFLLMFWLYISMYIFLVCAEVNNLFEILLVEIQEARQRKKEREQDKNA</sequence>
<evidence type="ECO:0000313" key="7">
    <source>
        <dbReference type="EMBL" id="ERK43330.1"/>
    </source>
</evidence>
<comment type="subcellular location">
    <subcellularLocation>
        <location evidence="1">Cell membrane</location>
        <topology evidence="1">Multi-pass membrane protein</topology>
    </subcellularLocation>
</comment>
<name>U2NYY6_EUBRA</name>
<feature type="transmembrane region" description="Helical" evidence="6">
    <location>
        <begin position="232"/>
        <end position="253"/>
    </location>
</feature>
<keyword evidence="5 6" id="KW-0472">Membrane</keyword>
<reference evidence="7 8" key="1">
    <citation type="submission" date="2013-06" db="EMBL/GenBank/DDBJ databases">
        <authorList>
            <person name="Weinstock G."/>
            <person name="Sodergren E."/>
            <person name="Lobos E.A."/>
            <person name="Fulton L."/>
            <person name="Fulton R."/>
            <person name="Courtney L."/>
            <person name="Fronick C."/>
            <person name="O'Laughlin M."/>
            <person name="Godfrey J."/>
            <person name="Wilson R.M."/>
            <person name="Miner T."/>
            <person name="Farmer C."/>
            <person name="Delehaunty K."/>
            <person name="Cordes M."/>
            <person name="Minx P."/>
            <person name="Tomlinson C."/>
            <person name="Chen J."/>
            <person name="Wollam A."/>
            <person name="Pepin K.H."/>
            <person name="Bhonagiri V."/>
            <person name="Zhang X."/>
            <person name="Warren W."/>
            <person name="Mitreva M."/>
            <person name="Mardis E.R."/>
            <person name="Wilson R.K."/>
        </authorList>
    </citation>
    <scope>NUCLEOTIDE SEQUENCE [LARGE SCALE GENOMIC DNA]</scope>
    <source>
        <strain evidence="7 8">ATCC 29099</strain>
    </source>
</reference>
<dbReference type="EMBL" id="AWVJ01000149">
    <property type="protein sequence ID" value="ERK43330.1"/>
    <property type="molecule type" value="Genomic_DNA"/>
</dbReference>
<accession>U2NYY6</accession>
<dbReference type="PANTHER" id="PTHR30213">
    <property type="entry name" value="INNER MEMBRANE PROTEIN YHJD"/>
    <property type="match status" value="1"/>
</dbReference>
<feature type="transmembrane region" description="Helical" evidence="6">
    <location>
        <begin position="156"/>
        <end position="177"/>
    </location>
</feature>
<dbReference type="Proteomes" id="UP000016608">
    <property type="component" value="Unassembled WGS sequence"/>
</dbReference>
<dbReference type="GO" id="GO:0005886">
    <property type="term" value="C:plasma membrane"/>
    <property type="evidence" value="ECO:0007669"/>
    <property type="project" value="UniProtKB-SubCell"/>
</dbReference>
<dbReference type="PATRIC" id="fig|1256908.3.peg.2271"/>
<dbReference type="PANTHER" id="PTHR30213:SF0">
    <property type="entry name" value="UPF0761 MEMBRANE PROTEIN YIHY"/>
    <property type="match status" value="1"/>
</dbReference>
<dbReference type="InterPro" id="IPR017039">
    <property type="entry name" value="Virul_fac_BrkB"/>
</dbReference>
<dbReference type="eggNOG" id="COG1295">
    <property type="taxonomic scope" value="Bacteria"/>
</dbReference>
<dbReference type="NCBIfam" id="TIGR00765">
    <property type="entry name" value="yihY_not_rbn"/>
    <property type="match status" value="1"/>
</dbReference>
<dbReference type="HOGENOM" id="CLU_045539_4_4_9"/>
<proteinExistence type="predicted"/>
<feature type="transmembrane region" description="Helical" evidence="6">
    <location>
        <begin position="197"/>
        <end position="220"/>
    </location>
</feature>
<dbReference type="PIRSF" id="PIRSF035875">
    <property type="entry name" value="RNase_BN"/>
    <property type="match status" value="1"/>
</dbReference>
<keyword evidence="4 6" id="KW-1133">Transmembrane helix</keyword>
<comment type="caution">
    <text evidence="7">The sequence shown here is derived from an EMBL/GenBank/DDBJ whole genome shotgun (WGS) entry which is preliminary data.</text>
</comment>
<evidence type="ECO:0000256" key="1">
    <source>
        <dbReference type="ARBA" id="ARBA00004651"/>
    </source>
</evidence>